<dbReference type="InterPro" id="IPR002048">
    <property type="entry name" value="EF_hand_dom"/>
</dbReference>
<evidence type="ECO:0000256" key="1">
    <source>
        <dbReference type="ARBA" id="ARBA00007017"/>
    </source>
</evidence>
<dbReference type="STRING" id="126957.T1IL49"/>
<sequence length="572" mass="66627">MAGNSRLLEDVTNSIELAKLNESDLERISQPIFLSAELGNENVKLLEIDNEILSYLNTGKRLVFRGSTTDFAVLCTENETYEVKEAETSNSMLLIPSLNLPTKERSAGSRELHAKEAKLVVEIHRKYLELRRCNPRLSKLNKLLMENVYRGREYELDDVDGKYTMENLLENVQCSENEMKNALIEMKACEIDGFWRVLEFEYEFRVVSLIVNLMEENSWAKTELLMAEVLDVLDELEPREILRHCLQLYASETTSGVYSLKEKEICCLHAEIILHVMGQFNLGEFLAAWQDSVPEGFIPKVEFLKGLALIDSKRQPNIVQYYPKNQLPEDIADRFRSLFTFKEKWTFDEIEPYIKDLTSKKLDASADLTYFTKKEILHAFKKFGTLVPNNVAGRKEGRIPIRRVMEIPELKVNPFRDRICAVFSSTNDETMSFEDFLDMMSVFSENAPKTVKTEYAFRVFDFDDDDMIGREDINNLLRRLTDNKLSNDEVEQITDHILQEADLDEDDYLAYAEFEHAISKSPDFMHFPNLSLLLPNPTLIMILLHVYLHYLYCNYDEIKYYDLSNDTFKYYT</sequence>
<dbReference type="PhylomeDB" id="T1IL49"/>
<name>T1IL49_STRMM</name>
<evidence type="ECO:0000313" key="11">
    <source>
        <dbReference type="Proteomes" id="UP000014500"/>
    </source>
</evidence>
<dbReference type="GO" id="GO:0031390">
    <property type="term" value="C:Ctf18 RFC-like complex"/>
    <property type="evidence" value="ECO:0007669"/>
    <property type="project" value="InterPro"/>
</dbReference>
<evidence type="ECO:0000256" key="2">
    <source>
        <dbReference type="ARBA" id="ARBA00017682"/>
    </source>
</evidence>
<dbReference type="eggNOG" id="KOG0034">
    <property type="taxonomic scope" value="Eukaryota"/>
</dbReference>
<reference evidence="11" key="1">
    <citation type="submission" date="2011-05" db="EMBL/GenBank/DDBJ databases">
        <authorList>
            <person name="Richards S.R."/>
            <person name="Qu J."/>
            <person name="Jiang H."/>
            <person name="Jhangiani S.N."/>
            <person name="Agravi P."/>
            <person name="Goodspeed R."/>
            <person name="Gross S."/>
            <person name="Mandapat C."/>
            <person name="Jackson L."/>
            <person name="Mathew T."/>
            <person name="Pu L."/>
            <person name="Thornton R."/>
            <person name="Saada N."/>
            <person name="Wilczek-Boney K.B."/>
            <person name="Lee S."/>
            <person name="Kovar C."/>
            <person name="Wu Y."/>
            <person name="Scherer S.E."/>
            <person name="Worley K.C."/>
            <person name="Muzny D.M."/>
            <person name="Gibbs R."/>
        </authorList>
    </citation>
    <scope>NUCLEOTIDE SEQUENCE</scope>
    <source>
        <strain evidence="11">Brora</strain>
    </source>
</reference>
<comment type="similarity">
    <text evidence="1">Belongs to the DCC1 family.</text>
</comment>
<dbReference type="Pfam" id="PF13499">
    <property type="entry name" value="EF-hand_7"/>
    <property type="match status" value="1"/>
</dbReference>
<evidence type="ECO:0000256" key="5">
    <source>
        <dbReference type="ARBA" id="ARBA00022737"/>
    </source>
</evidence>
<keyword evidence="11" id="KW-1185">Reference proteome</keyword>
<dbReference type="PANTHER" id="PTHR13395">
    <property type="entry name" value="SISTER CHROMATID COHESION PROTEIN DCC1-RELATED"/>
    <property type="match status" value="1"/>
</dbReference>
<dbReference type="PROSITE" id="PS50222">
    <property type="entry name" value="EF_HAND_2"/>
    <property type="match status" value="1"/>
</dbReference>
<feature type="domain" description="EF-hand" evidence="9">
    <location>
        <begin position="448"/>
        <end position="483"/>
    </location>
</feature>
<evidence type="ECO:0000256" key="6">
    <source>
        <dbReference type="ARBA" id="ARBA00022837"/>
    </source>
</evidence>
<evidence type="ECO:0000256" key="4">
    <source>
        <dbReference type="ARBA" id="ARBA00022723"/>
    </source>
</evidence>
<dbReference type="eggNOG" id="KOG0798">
    <property type="taxonomic scope" value="Eukaryota"/>
</dbReference>
<evidence type="ECO:0000256" key="7">
    <source>
        <dbReference type="ARBA" id="ARBA00022842"/>
    </source>
</evidence>
<dbReference type="SUPFAM" id="SSF47473">
    <property type="entry name" value="EF-hand"/>
    <property type="match status" value="1"/>
</dbReference>
<evidence type="ECO:0000313" key="10">
    <source>
        <dbReference type="EnsemblMetazoa" id="SMAR001668-PA"/>
    </source>
</evidence>
<accession>T1IL49</accession>
<keyword evidence="3" id="KW-0235">DNA replication</keyword>
<dbReference type="GO" id="GO:0000775">
    <property type="term" value="C:chromosome, centromeric region"/>
    <property type="evidence" value="ECO:0007669"/>
    <property type="project" value="TreeGrafter"/>
</dbReference>
<dbReference type="EnsemblMetazoa" id="SMAR001668-RA">
    <property type="protein sequence ID" value="SMAR001668-PA"/>
    <property type="gene ID" value="SMAR001668"/>
</dbReference>
<dbReference type="GO" id="GO:0000785">
    <property type="term" value="C:chromatin"/>
    <property type="evidence" value="ECO:0007669"/>
    <property type="project" value="TreeGrafter"/>
</dbReference>
<keyword evidence="8" id="KW-0175">Coiled coil</keyword>
<dbReference type="Pfam" id="PF09724">
    <property type="entry name" value="Dcc1"/>
    <property type="match status" value="1"/>
</dbReference>
<dbReference type="GO" id="GO:0005509">
    <property type="term" value="F:calcium ion binding"/>
    <property type="evidence" value="ECO:0007669"/>
    <property type="project" value="InterPro"/>
</dbReference>
<dbReference type="GO" id="GO:0006260">
    <property type="term" value="P:DNA replication"/>
    <property type="evidence" value="ECO:0007669"/>
    <property type="project" value="UniProtKB-KW"/>
</dbReference>
<dbReference type="InterPro" id="IPR018247">
    <property type="entry name" value="EF_Hand_1_Ca_BS"/>
</dbReference>
<dbReference type="PROSITE" id="PS00018">
    <property type="entry name" value="EF_HAND_1"/>
    <property type="match status" value="2"/>
</dbReference>
<dbReference type="Proteomes" id="UP000014500">
    <property type="component" value="Unassembled WGS sequence"/>
</dbReference>
<dbReference type="AlphaFoldDB" id="T1IL49"/>
<proteinExistence type="inferred from homology"/>
<evidence type="ECO:0000259" key="9">
    <source>
        <dbReference type="PROSITE" id="PS50222"/>
    </source>
</evidence>
<evidence type="ECO:0000256" key="8">
    <source>
        <dbReference type="SAM" id="Coils"/>
    </source>
</evidence>
<dbReference type="InterPro" id="IPR019128">
    <property type="entry name" value="Dcc1"/>
</dbReference>
<protein>
    <recommendedName>
        <fullName evidence="2">Sister chromatid cohesion protein DCC1</fullName>
    </recommendedName>
</protein>
<dbReference type="FunFam" id="1.10.238.10:FF:000035">
    <property type="entry name" value="Calcium and integrin-binding family member 2"/>
    <property type="match status" value="1"/>
</dbReference>
<reference evidence="10" key="2">
    <citation type="submission" date="2015-02" db="UniProtKB">
        <authorList>
            <consortium name="EnsemblMetazoa"/>
        </authorList>
    </citation>
    <scope>IDENTIFICATION</scope>
</reference>
<evidence type="ECO:0000256" key="3">
    <source>
        <dbReference type="ARBA" id="ARBA00022705"/>
    </source>
</evidence>
<keyword evidence="7" id="KW-0460">Magnesium</keyword>
<keyword evidence="4" id="KW-0479">Metal-binding</keyword>
<keyword evidence="5" id="KW-0677">Repeat</keyword>
<feature type="coiled-coil region" evidence="8">
    <location>
        <begin position="165"/>
        <end position="192"/>
    </location>
</feature>
<organism evidence="10 11">
    <name type="scientific">Strigamia maritima</name>
    <name type="common">European centipede</name>
    <name type="synonym">Geophilus maritimus</name>
    <dbReference type="NCBI Taxonomy" id="126957"/>
    <lineage>
        <taxon>Eukaryota</taxon>
        <taxon>Metazoa</taxon>
        <taxon>Ecdysozoa</taxon>
        <taxon>Arthropoda</taxon>
        <taxon>Myriapoda</taxon>
        <taxon>Chilopoda</taxon>
        <taxon>Pleurostigmophora</taxon>
        <taxon>Geophilomorpha</taxon>
        <taxon>Linotaeniidae</taxon>
        <taxon>Strigamia</taxon>
    </lineage>
</organism>
<dbReference type="PANTHER" id="PTHR13395:SF6">
    <property type="entry name" value="SISTER CHROMATID COHESION PROTEIN DCC1"/>
    <property type="match status" value="1"/>
</dbReference>
<dbReference type="EMBL" id="AFFK01016058">
    <property type="status" value="NOT_ANNOTATED_CDS"/>
    <property type="molecule type" value="Genomic_DNA"/>
</dbReference>
<dbReference type="InterPro" id="IPR011992">
    <property type="entry name" value="EF-hand-dom_pair"/>
</dbReference>
<dbReference type="GO" id="GO:0034088">
    <property type="term" value="P:maintenance of mitotic sister chromatid cohesion"/>
    <property type="evidence" value="ECO:0007669"/>
    <property type="project" value="TreeGrafter"/>
</dbReference>
<dbReference type="HOGENOM" id="CLU_034504_2_1_1"/>
<keyword evidence="6" id="KW-0106">Calcium</keyword>
<dbReference type="Gene3D" id="1.10.238.10">
    <property type="entry name" value="EF-hand"/>
    <property type="match status" value="2"/>
</dbReference>